<name>A0A9N7YZG5_PLEPL</name>
<feature type="non-terminal residue" evidence="1">
    <location>
        <position position="97"/>
    </location>
</feature>
<sequence>MCFFRDKASWPAQTRDAGEPVGTHSELARSITVVCMSCACCQRLNSTEAAVSMHLEVVTMWRITCFGLTDSAFRRPPYSTRAAMYVPSVICVQLLPR</sequence>
<keyword evidence="2" id="KW-1185">Reference proteome</keyword>
<dbReference type="Proteomes" id="UP001153269">
    <property type="component" value="Unassembled WGS sequence"/>
</dbReference>
<accession>A0A9N7YZG5</accession>
<dbReference type="EMBL" id="CADEAL010003327">
    <property type="protein sequence ID" value="CAB1444209.1"/>
    <property type="molecule type" value="Genomic_DNA"/>
</dbReference>
<protein>
    <submittedName>
        <fullName evidence="1">Uncharacterized protein</fullName>
    </submittedName>
</protein>
<dbReference type="AlphaFoldDB" id="A0A9N7YZG5"/>
<evidence type="ECO:0000313" key="1">
    <source>
        <dbReference type="EMBL" id="CAB1444209.1"/>
    </source>
</evidence>
<evidence type="ECO:0000313" key="2">
    <source>
        <dbReference type="Proteomes" id="UP001153269"/>
    </source>
</evidence>
<organism evidence="1 2">
    <name type="scientific">Pleuronectes platessa</name>
    <name type="common">European plaice</name>
    <dbReference type="NCBI Taxonomy" id="8262"/>
    <lineage>
        <taxon>Eukaryota</taxon>
        <taxon>Metazoa</taxon>
        <taxon>Chordata</taxon>
        <taxon>Craniata</taxon>
        <taxon>Vertebrata</taxon>
        <taxon>Euteleostomi</taxon>
        <taxon>Actinopterygii</taxon>
        <taxon>Neopterygii</taxon>
        <taxon>Teleostei</taxon>
        <taxon>Neoteleostei</taxon>
        <taxon>Acanthomorphata</taxon>
        <taxon>Carangaria</taxon>
        <taxon>Pleuronectiformes</taxon>
        <taxon>Pleuronectoidei</taxon>
        <taxon>Pleuronectidae</taxon>
        <taxon>Pleuronectes</taxon>
    </lineage>
</organism>
<comment type="caution">
    <text evidence="1">The sequence shown here is derived from an EMBL/GenBank/DDBJ whole genome shotgun (WGS) entry which is preliminary data.</text>
</comment>
<gene>
    <name evidence="1" type="ORF">PLEPLA_LOCUS31925</name>
</gene>
<reference evidence="1" key="1">
    <citation type="submission" date="2020-03" db="EMBL/GenBank/DDBJ databases">
        <authorList>
            <person name="Weist P."/>
        </authorList>
    </citation>
    <scope>NUCLEOTIDE SEQUENCE</scope>
</reference>
<proteinExistence type="predicted"/>